<reference evidence="1" key="1">
    <citation type="journal article" date="2015" name="Genome Announc.">
        <title>Complete Genome Sequence of Yersinia ruckeri Strain CSF007-82, Etiologic Agent of Red Mouth Disease in Salmonid Fish.</title>
        <authorList>
            <person name="Nelson M.C."/>
            <person name="LaPatra S.E."/>
            <person name="Welch T.J."/>
            <person name="Graf J."/>
        </authorList>
    </citation>
    <scope>NUCLEOTIDE SEQUENCE</scope>
    <source>
        <strain evidence="1">CSF007-82</strain>
    </source>
</reference>
<dbReference type="Gene3D" id="3.40.50.1820">
    <property type="entry name" value="alpha/beta hydrolase"/>
    <property type="match status" value="1"/>
</dbReference>
<dbReference type="SUPFAM" id="SSF53474">
    <property type="entry name" value="alpha/beta-Hydrolases"/>
    <property type="match status" value="1"/>
</dbReference>
<protein>
    <recommendedName>
        <fullName evidence="2">Alpha/beta hydrolase</fullName>
    </recommendedName>
</protein>
<name>A0A0A8VIX1_YERRU</name>
<dbReference type="InterPro" id="IPR010662">
    <property type="entry name" value="RBBP9/YdeN"/>
</dbReference>
<organism evidence="1">
    <name type="scientific">Yersinia ruckeri</name>
    <dbReference type="NCBI Taxonomy" id="29486"/>
    <lineage>
        <taxon>Bacteria</taxon>
        <taxon>Pseudomonadati</taxon>
        <taxon>Pseudomonadota</taxon>
        <taxon>Gammaproteobacteria</taxon>
        <taxon>Enterobacterales</taxon>
        <taxon>Yersiniaceae</taxon>
        <taxon>Yersinia</taxon>
    </lineage>
</organism>
<dbReference type="GO" id="GO:0016787">
    <property type="term" value="F:hydrolase activity"/>
    <property type="evidence" value="ECO:0007669"/>
    <property type="project" value="InterPro"/>
</dbReference>
<accession>A0A0A8VIX1</accession>
<dbReference type="EMBL" id="LN681231">
    <property type="protein sequence ID" value="CEK27556.1"/>
    <property type="molecule type" value="Genomic_DNA"/>
</dbReference>
<sequence length="186" mass="20898">MIQCTFMLVPGYTNSGPDHWQSFIERKYVNVVRVMQKDWDNPNRETWRDRLARSIDGIPSHLFLVGHGCGAISITQWAEHYRSDTVIGALLVAPADVDADCAPTAIQPQRPVPLAALPFSSTLICSNNDDYLSLARAQQFAACWGSELLIKSGAGHWHTDAGYGEWPEIEQMLERLSGFKLIKRQR</sequence>
<dbReference type="AlphaFoldDB" id="A0A0A8VIX1"/>
<proteinExistence type="predicted"/>
<dbReference type="Pfam" id="PF06821">
    <property type="entry name" value="Ser_hydrolase"/>
    <property type="match status" value="1"/>
</dbReference>
<dbReference type="InterPro" id="IPR029058">
    <property type="entry name" value="AB_hydrolase_fold"/>
</dbReference>
<evidence type="ECO:0000313" key="1">
    <source>
        <dbReference type="EMBL" id="CEK27556.1"/>
    </source>
</evidence>
<dbReference type="RefSeq" id="WP_040155060.1">
    <property type="nucleotide sequence ID" value="NZ_CCYO01000024.1"/>
</dbReference>
<gene>
    <name evidence="1" type="ORF">CSF007_9015</name>
</gene>
<evidence type="ECO:0008006" key="2">
    <source>
        <dbReference type="Google" id="ProtNLM"/>
    </source>
</evidence>